<sequence length="417" mass="44658">MIAAARPARGPAAPAVQRRARSLRALVVARAQRAPVQAPSEPNAALQSVVRALETAAVVAAVGAHLAAAATAVQQRQAAASASSRWQQQPVSEQQDSRRMRHAVAAPAAPVGFMAQPAGWASPSSLWLTLPLLAAVVLGRIRAWISGSSAPRRVSTEAAARLLRAEAAAGQQAQRIEELARQLDKLSVRSRVVGRDVKLPIQQLQAAAGQQSEALVAMAARMERLEKDIRDTEELVGAMQGVSAKQFALLLKQAQQAQQAEQRQGLNQDSLLGIMGEDSYWQAEQQIISAVVNQPKKAQKPEVEILPPLFPPAPELSPEEAALQHKRREQVEEWRLRMRRSWDMSRLEAALEASHDEEDAGEAAAAAEDPSGQAQGSEQAPSSPGGGSSDAGGSRQGHQDGARWEDNDDGTTTFHFE</sequence>
<feature type="compositionally biased region" description="Low complexity" evidence="2">
    <location>
        <begin position="362"/>
        <end position="383"/>
    </location>
</feature>
<feature type="coiled-coil region" evidence="1">
    <location>
        <begin position="162"/>
        <end position="189"/>
    </location>
</feature>
<feature type="coiled-coil region" evidence="1">
    <location>
        <begin position="215"/>
        <end position="242"/>
    </location>
</feature>
<evidence type="ECO:0000256" key="2">
    <source>
        <dbReference type="SAM" id="MobiDB-lite"/>
    </source>
</evidence>
<dbReference type="Proteomes" id="UP001205105">
    <property type="component" value="Unassembled WGS sequence"/>
</dbReference>
<reference evidence="3" key="1">
    <citation type="submission" date="2020-11" db="EMBL/GenBank/DDBJ databases">
        <title>Chlorella ohadii genome sequencing and assembly.</title>
        <authorList>
            <person name="Murik O."/>
            <person name="Treves H."/>
            <person name="Kedem I."/>
            <person name="Shotland Y."/>
            <person name="Kaplan A."/>
        </authorList>
    </citation>
    <scope>NUCLEOTIDE SEQUENCE</scope>
    <source>
        <strain evidence="3">1</strain>
    </source>
</reference>
<evidence type="ECO:0000313" key="4">
    <source>
        <dbReference type="Proteomes" id="UP001205105"/>
    </source>
</evidence>
<feature type="region of interest" description="Disordered" evidence="2">
    <location>
        <begin position="351"/>
        <end position="417"/>
    </location>
</feature>
<keyword evidence="1" id="KW-0175">Coiled coil</keyword>
<dbReference type="PANTHER" id="PTHR36408">
    <property type="entry name" value="TRANSMEMBRANE PROTEIN"/>
    <property type="match status" value="1"/>
</dbReference>
<comment type="caution">
    <text evidence="3">The sequence shown here is derived from an EMBL/GenBank/DDBJ whole genome shotgun (WGS) entry which is preliminary data.</text>
</comment>
<keyword evidence="4" id="KW-1185">Reference proteome</keyword>
<proteinExistence type="predicted"/>
<protein>
    <submittedName>
        <fullName evidence="3">Uncharacterized protein</fullName>
    </submittedName>
</protein>
<accession>A0AAD5H2B2</accession>
<organism evidence="3 4">
    <name type="scientific">Chlorella ohadii</name>
    <dbReference type="NCBI Taxonomy" id="2649997"/>
    <lineage>
        <taxon>Eukaryota</taxon>
        <taxon>Viridiplantae</taxon>
        <taxon>Chlorophyta</taxon>
        <taxon>core chlorophytes</taxon>
        <taxon>Trebouxiophyceae</taxon>
        <taxon>Chlorellales</taxon>
        <taxon>Chlorellaceae</taxon>
        <taxon>Chlorella clade</taxon>
        <taxon>Chlorella</taxon>
    </lineage>
</organism>
<name>A0AAD5H2B2_9CHLO</name>
<gene>
    <name evidence="3" type="ORF">COHA_007750</name>
</gene>
<evidence type="ECO:0000313" key="3">
    <source>
        <dbReference type="EMBL" id="KAI7838488.1"/>
    </source>
</evidence>
<dbReference type="AlphaFoldDB" id="A0AAD5H2B2"/>
<dbReference type="EMBL" id="JADXDR010000125">
    <property type="protein sequence ID" value="KAI7838488.1"/>
    <property type="molecule type" value="Genomic_DNA"/>
</dbReference>
<dbReference type="GO" id="GO:0009941">
    <property type="term" value="C:chloroplast envelope"/>
    <property type="evidence" value="ECO:0007669"/>
    <property type="project" value="TreeGrafter"/>
</dbReference>
<evidence type="ECO:0000256" key="1">
    <source>
        <dbReference type="SAM" id="Coils"/>
    </source>
</evidence>
<dbReference type="PANTHER" id="PTHR36408:SF1">
    <property type="entry name" value="TRANSMEMBRANE PROTEIN"/>
    <property type="match status" value="1"/>
</dbReference>